<name>A0A5A7UZV4_CUCMM</name>
<sequence>MRYGEILDANWAGCSEDRKNTLEGYFFLGNKLMSWFSKKQKNVSLSIVEVEYIVARSISHPNPTVDEDILHAPSASPNHVSSDNENDENIMLLAASMTIVNNTSIIPPNCPIFSNVIDKVNSIIEDIVSEDNVHVNDIGADIADCIKSVNVSDPVVETVIDFTSEINPSANMGTSAFITTTSTDPLKSMNNVSFGYSSEDNVVLAHLVSRSKRAPEDLTISFGGRILVLLRRLQKANILLWVLPKPSSELLASEFTKGTVIEWPINDQFTTISLSVKYVILDKIDIVNWYPSTYASSVSLAFAKLIYLIGIGSVTDVAQFVFNQLLLHIETFSLKISISFPHLLCIIMLSQHPSILTDQDAPNSTLRLFI</sequence>
<evidence type="ECO:0000313" key="1">
    <source>
        <dbReference type="EMBL" id="KAA0059736.1"/>
    </source>
</evidence>
<dbReference type="OrthoDB" id="1430975at2759"/>
<protein>
    <submittedName>
        <fullName evidence="1">Envelope-like</fullName>
    </submittedName>
</protein>
<proteinExistence type="predicted"/>
<accession>A0A5A7UZV4</accession>
<evidence type="ECO:0000313" key="2">
    <source>
        <dbReference type="Proteomes" id="UP000321393"/>
    </source>
</evidence>
<dbReference type="AlphaFoldDB" id="A0A5A7UZV4"/>
<organism evidence="1 2">
    <name type="scientific">Cucumis melo var. makuwa</name>
    <name type="common">Oriental melon</name>
    <dbReference type="NCBI Taxonomy" id="1194695"/>
    <lineage>
        <taxon>Eukaryota</taxon>
        <taxon>Viridiplantae</taxon>
        <taxon>Streptophyta</taxon>
        <taxon>Embryophyta</taxon>
        <taxon>Tracheophyta</taxon>
        <taxon>Spermatophyta</taxon>
        <taxon>Magnoliopsida</taxon>
        <taxon>eudicotyledons</taxon>
        <taxon>Gunneridae</taxon>
        <taxon>Pentapetalae</taxon>
        <taxon>rosids</taxon>
        <taxon>fabids</taxon>
        <taxon>Cucurbitales</taxon>
        <taxon>Cucurbitaceae</taxon>
        <taxon>Benincaseae</taxon>
        <taxon>Cucumis</taxon>
    </lineage>
</organism>
<reference evidence="1 2" key="1">
    <citation type="submission" date="2019-08" db="EMBL/GenBank/DDBJ databases">
        <title>Draft genome sequences of two oriental melons (Cucumis melo L. var makuwa).</title>
        <authorList>
            <person name="Kwon S.-Y."/>
        </authorList>
    </citation>
    <scope>NUCLEOTIDE SEQUENCE [LARGE SCALE GENOMIC DNA]</scope>
    <source>
        <strain evidence="2">cv. SW 3</strain>
        <tissue evidence="1">Leaf</tissue>
    </source>
</reference>
<dbReference type="Proteomes" id="UP000321393">
    <property type="component" value="Unassembled WGS sequence"/>
</dbReference>
<comment type="caution">
    <text evidence="1">The sequence shown here is derived from an EMBL/GenBank/DDBJ whole genome shotgun (WGS) entry which is preliminary data.</text>
</comment>
<gene>
    <name evidence="1" type="ORF">E6C27_scaffold551G00140</name>
</gene>
<dbReference type="EMBL" id="SSTE01005986">
    <property type="protein sequence ID" value="KAA0059736.1"/>
    <property type="molecule type" value="Genomic_DNA"/>
</dbReference>